<accession>A0A9D4NAH6</accession>
<dbReference type="InterPro" id="IPR052752">
    <property type="entry name" value="NACHT-WD_repeat"/>
</dbReference>
<proteinExistence type="predicted"/>
<sequence length="86" mass="9824">MSTLNVVTKRLLATLQVVDMRWGLRDEATDDHMGTELCLKELRLCQQLSTGPSFVVRTSGPWSSHCAILFASYMPRYWKTELNSCE</sequence>
<dbReference type="PANTHER" id="PTHR19871">
    <property type="entry name" value="BETA TRANSDUCIN-RELATED PROTEIN"/>
    <property type="match status" value="1"/>
</dbReference>
<dbReference type="Proteomes" id="UP000828390">
    <property type="component" value="Unassembled WGS sequence"/>
</dbReference>
<dbReference type="EMBL" id="JAIWYP010000001">
    <property type="protein sequence ID" value="KAH3890785.1"/>
    <property type="molecule type" value="Genomic_DNA"/>
</dbReference>
<evidence type="ECO:0000313" key="1">
    <source>
        <dbReference type="EMBL" id="KAH3890785.1"/>
    </source>
</evidence>
<organism evidence="1 2">
    <name type="scientific">Dreissena polymorpha</name>
    <name type="common">Zebra mussel</name>
    <name type="synonym">Mytilus polymorpha</name>
    <dbReference type="NCBI Taxonomy" id="45954"/>
    <lineage>
        <taxon>Eukaryota</taxon>
        <taxon>Metazoa</taxon>
        <taxon>Spiralia</taxon>
        <taxon>Lophotrochozoa</taxon>
        <taxon>Mollusca</taxon>
        <taxon>Bivalvia</taxon>
        <taxon>Autobranchia</taxon>
        <taxon>Heteroconchia</taxon>
        <taxon>Euheterodonta</taxon>
        <taxon>Imparidentia</taxon>
        <taxon>Neoheterodontei</taxon>
        <taxon>Myida</taxon>
        <taxon>Dreissenoidea</taxon>
        <taxon>Dreissenidae</taxon>
        <taxon>Dreissena</taxon>
    </lineage>
</organism>
<keyword evidence="2" id="KW-1185">Reference proteome</keyword>
<name>A0A9D4NAH6_DREPO</name>
<reference evidence="1" key="2">
    <citation type="submission" date="2020-11" db="EMBL/GenBank/DDBJ databases">
        <authorList>
            <person name="McCartney M.A."/>
            <person name="Auch B."/>
            <person name="Kono T."/>
            <person name="Mallez S."/>
            <person name="Becker A."/>
            <person name="Gohl D.M."/>
            <person name="Silverstein K.A.T."/>
            <person name="Koren S."/>
            <person name="Bechman K.B."/>
            <person name="Herman A."/>
            <person name="Abrahante J.E."/>
            <person name="Garbe J."/>
        </authorList>
    </citation>
    <scope>NUCLEOTIDE SEQUENCE</scope>
    <source>
        <strain evidence="1">Duluth1</strain>
        <tissue evidence="1">Whole animal</tissue>
    </source>
</reference>
<comment type="caution">
    <text evidence="1">The sequence shown here is derived from an EMBL/GenBank/DDBJ whole genome shotgun (WGS) entry which is preliminary data.</text>
</comment>
<protein>
    <submittedName>
        <fullName evidence="1">Uncharacterized protein</fullName>
    </submittedName>
</protein>
<dbReference type="AlphaFoldDB" id="A0A9D4NAH6"/>
<gene>
    <name evidence="1" type="ORF">DPMN_014873</name>
</gene>
<evidence type="ECO:0000313" key="2">
    <source>
        <dbReference type="Proteomes" id="UP000828390"/>
    </source>
</evidence>
<reference evidence="1" key="1">
    <citation type="journal article" date="2019" name="bioRxiv">
        <title>The Genome of the Zebra Mussel, Dreissena polymorpha: A Resource for Invasive Species Research.</title>
        <authorList>
            <person name="McCartney M.A."/>
            <person name="Auch B."/>
            <person name="Kono T."/>
            <person name="Mallez S."/>
            <person name="Zhang Y."/>
            <person name="Obille A."/>
            <person name="Becker A."/>
            <person name="Abrahante J.E."/>
            <person name="Garbe J."/>
            <person name="Badalamenti J.P."/>
            <person name="Herman A."/>
            <person name="Mangelson H."/>
            <person name="Liachko I."/>
            <person name="Sullivan S."/>
            <person name="Sone E.D."/>
            <person name="Koren S."/>
            <person name="Silverstein K.A.T."/>
            <person name="Beckman K.B."/>
            <person name="Gohl D.M."/>
        </authorList>
    </citation>
    <scope>NUCLEOTIDE SEQUENCE</scope>
    <source>
        <strain evidence="1">Duluth1</strain>
        <tissue evidence="1">Whole animal</tissue>
    </source>
</reference>
<dbReference type="PANTHER" id="PTHR19871:SF14">
    <property type="entry name" value="DUF4062 DOMAIN-CONTAINING PROTEIN"/>
    <property type="match status" value="1"/>
</dbReference>